<feature type="coiled-coil region" evidence="1">
    <location>
        <begin position="1177"/>
        <end position="1205"/>
    </location>
</feature>
<dbReference type="PANTHER" id="PTHR32305">
    <property type="match status" value="1"/>
</dbReference>
<keyword evidence="3" id="KW-1133">Transmembrane helix</keyword>
<protein>
    <recommendedName>
        <fullName evidence="4">Tox-SGS domain-containing protein</fullName>
    </recommendedName>
</protein>
<keyword evidence="3" id="KW-0472">Membrane</keyword>
<feature type="transmembrane region" description="Helical" evidence="3">
    <location>
        <begin position="3009"/>
        <end position="3032"/>
    </location>
</feature>
<evidence type="ECO:0000313" key="6">
    <source>
        <dbReference type="Proteomes" id="UP000000305"/>
    </source>
</evidence>
<organism evidence="5 6">
    <name type="scientific">Daphnia pulex</name>
    <name type="common">Water flea</name>
    <dbReference type="NCBI Taxonomy" id="6669"/>
    <lineage>
        <taxon>Eukaryota</taxon>
        <taxon>Metazoa</taxon>
        <taxon>Ecdysozoa</taxon>
        <taxon>Arthropoda</taxon>
        <taxon>Crustacea</taxon>
        <taxon>Branchiopoda</taxon>
        <taxon>Diplostraca</taxon>
        <taxon>Cladocera</taxon>
        <taxon>Anomopoda</taxon>
        <taxon>Daphniidae</taxon>
        <taxon>Daphnia</taxon>
    </lineage>
</organism>
<feature type="domain" description="Tox-SGS" evidence="4">
    <location>
        <begin position="3929"/>
        <end position="4027"/>
    </location>
</feature>
<dbReference type="PhylomeDB" id="E9HNC3"/>
<dbReference type="OMA" id="ANGNHKH"/>
<evidence type="ECO:0000313" key="5">
    <source>
        <dbReference type="EMBL" id="EFX66732.1"/>
    </source>
</evidence>
<dbReference type="InterPro" id="IPR022385">
    <property type="entry name" value="Rhs_assc_core"/>
</dbReference>
<gene>
    <name evidence="5" type="ORF">DAPPUDRAFT_229333</name>
</gene>
<dbReference type="Gene3D" id="2.180.10.10">
    <property type="entry name" value="RHS repeat-associated core"/>
    <property type="match status" value="2"/>
</dbReference>
<dbReference type="Proteomes" id="UP000000305">
    <property type="component" value="Unassembled WGS sequence"/>
</dbReference>
<dbReference type="InterPro" id="IPR028901">
    <property type="entry name" value="Tox-SGS_dom"/>
</dbReference>
<name>E9HNC3_DAPPU</name>
<dbReference type="PANTHER" id="PTHR32305:SF15">
    <property type="entry name" value="PROTEIN RHSA-RELATED"/>
    <property type="match status" value="1"/>
</dbReference>
<accession>E9HNC3</accession>
<evidence type="ECO:0000259" key="4">
    <source>
        <dbReference type="Pfam" id="PF15651"/>
    </source>
</evidence>
<dbReference type="NCBIfam" id="TIGR03696">
    <property type="entry name" value="Rhs_assc_core"/>
    <property type="match status" value="1"/>
</dbReference>
<feature type="region of interest" description="Disordered" evidence="2">
    <location>
        <begin position="3296"/>
        <end position="3315"/>
    </location>
</feature>
<keyword evidence="3" id="KW-0812">Transmembrane</keyword>
<evidence type="ECO:0000256" key="2">
    <source>
        <dbReference type="SAM" id="MobiDB-lite"/>
    </source>
</evidence>
<dbReference type="STRING" id="6669.E9HNC3"/>
<feature type="compositionally biased region" description="Basic residues" evidence="2">
    <location>
        <begin position="3435"/>
        <end position="3444"/>
    </location>
</feature>
<dbReference type="InterPro" id="IPR028994">
    <property type="entry name" value="Integrin_alpha_N"/>
</dbReference>
<feature type="region of interest" description="Disordered" evidence="2">
    <location>
        <begin position="1487"/>
        <end position="1509"/>
    </location>
</feature>
<dbReference type="KEGG" id="dpx:DAPPUDRAFT_229333"/>
<feature type="region of interest" description="Disordered" evidence="2">
    <location>
        <begin position="3435"/>
        <end position="3457"/>
    </location>
</feature>
<dbReference type="eggNOG" id="ENOG502SGPU">
    <property type="taxonomic scope" value="Eukaryota"/>
</dbReference>
<keyword evidence="1" id="KW-0175">Coiled coil</keyword>
<sequence>MALEFQSISELGKMFASPFAGHLDDIFVVVDSNSNPMRVYVRHGAHLTAFNVTSEPTKDESKIIWKPIWNLQIFNEAQRPSYPLRTYPWLVTDTMLDDGSDGIIIRNEAGLGFYRFDPTKSSDSLQELSRDSGFRDLYGWNEADRAVVLIGRFYPDTRLVGILSRKKKMRNESVVEFYCVDKDGLMTRTPYPLLPLQESRLDKEMVTRMAEAVDLYVAKIQRGSGQDHIILRTKTHQLEMYKFNDNYALEPVAKLSLVDGLDRVTTERFFFVDLTGQHYRDVIHFNSRGLFVYHMTNNNNTDYTLVHFHAGFSETNGWIAAYGESIRLVDTNGDGRDDLIFTGPKGLMVLEFDPEALRWKTLLDPSSAQQLAVSQRFATVAAALTSGTESSSILLTVDKDNKLHMGRLTVQKIQPEAFRQSVSSQAVQPVNEKMSSHEKIPAQVKRIISKEKPVARWTEQWADPLTISDLVDPVSGSLDFSLPIFEPTPQISDPDVPHRISLSYSSSQSTTFSNIVGSGWALSLPDSSILVDYQGSVFLEDAKFYLSIDGGLLQLKSAGQQDDGVRLFREPFRPQWIIEYHIKEQRWIITTEADRYIFGAKGKLMKAIRWNLNWPQWRGPGNDVESLKPIPVAWYLIERQVKATGRSISYEYEIDSVSHKNPSQTKWTAAIRLKRIRIESFTTITFDYAKKEKEEFQQLIDGPFDSGSHSLVFPVPLLESHYLKGCNIVTDQYSQRLEFKYETDSNGRRLLTAIEQPIAADVRESIFHFSYDKKDPPKLNEIKFPQGLKVNFLYDTIPPIVLPDPYASVAHPVEEQPALDYKFLVVLLETEKKQKKMCLYHRKIQEGNKRKWIRDPTCHRFSRDAMIRSSEAGVAIANGSSKTTGVVQLFELSTDQSKWMERRFTSGRSAISFEMSGHFIVGYDDHQIFICHPDATNGQWRMRILERLPNLFRDGSAILAKFPPEIGKILLETLKQNIIQLSGNSIAVSSLHLDDGHQLSLRIRLFLFSANYNRSRRREFTIQAENVLKVRSEYINEGSRYQLGYRVINDGSYRVKLFNLSGKQVDEILTAMKEFRVKNFEELKKNVTIQRDVDFKSFDSQMQEEFQKFVNVITSPGIPNSNNTEETQHESKSCDDVMFAPCNDQCHKMEGSFETDNVALVIQSRRNFDKCRADDWKEKWENNVQMELQQLKEKQNLEMSELETEWTERGIDSGSSSNVTREHLLIGEKSFEKFFLINWSACQTKMFPDGLLAGNETFIRMRGDDWEKETANKPPVKNNQMSIPLGQSFVLLDESDESHQFRNMTLYGQDPVNSNQTVGPPLHRLLEISPPDRIINRYPAYLAYGIRNGTKLILFTDGGKTLGNVLTLPDEQLVSGSYERLTTLSQTGETMKLLTRSLRSIHPAIADDAKRSAVHLVKMSNSDGSQTRSTGYQWDPVSSAKGNVTVTIIPGNDRKLGGWIQETWRPEKIPFTAGRWIRTALEMFDSAGRPVQQGPAKNKSDDPSSTNDDCLLWDSDKRRIISDFSPYKTSDQTISYYGFESYELNSSQQWRFAESNVMEGGFALTGSNFLRLNNSPLEGSFTPVDQQSTVYVASGWIRPSEGLLESTMEEDLEITAHLKAIVTVKETEIVRLLGRMMRKAGDWSYLEVLIDFDIVQHLFNSRIGDDRQQDPKFTITIRIEAQNGISLDVDHVRFSPMAHDFQATVYDHGRPVSVIGSSGSISRTVYYRGRPMAVVTDVGGQLEQVTTSTYTGRLVSAPKGSFSIATRNPPCRIVFYPQNGGLHEIFDAYSLRNRWNDPDVSAWTTAPGRLWHNHPQSHSLASVDPSALFGEESSAAVRCYYSLISPTASMTWKWKNGQVQLIRNKSPELSSTLNFTFKNKTLNTVTHLPNSGELIFMTEGERFFVWIDSVLLLDQFVASAASWSSFSFEAQGNSFVEDCVFMGNPRTEIEYVDDWGQKMQTIQLESDTSVLVSQILYDSLGRPAITTKLTRVTVDSRKHLLMYHSNFVSGSIDPAHPLSVWQNHRLEGEVDRLNPLDGGMAYFRTEYEANPLNEKQVRGQPGPDFGVNGPYAMKFRSSLQKDEIDVVDNHFPANQGFRHRLEEMPNGTKKVAVLDGQDNRVALYVYVPGYDHLLSTYEYDSGNRLVKMLPPMYHERVDTFGRTASWNHNRTSPEDIRWQKRLGTFLSYDQETGRLIRKTTPDSGSTEYYYNRAGQLRLQVHSKSEESAADEIDSVVYYEYDAKGVVRRTGFLEQMPMDRQEFQKSLQNGTLSNAKDYQLIDRTEAEERHYDPSLSEGDRNATLVTHNDDDYIVIEDMRWDSQDRLLESRRADQADSQIRKTYFPHSDRLRSIQYPDGIQLEHCYNKLGQLTGLKLAGQSGDLIRFTYHGSGQLDSEYHLPGSEHGFNRTFHYNSPGYLERIADPFLSQSISYTDGGYGQGGSGDGIVMQTTFSATWPPNSDWRWFQVADLPASQICLEALKRNGFLTQTGRPIKDYPSAVDEKNQNWMPLACGGRTGQRLSQILAQKRMPRIYGHRYAYGNHQELVKAKYFTEETDKWAVPFQPDTLANQTALTKQQSRDIWKQMDKAGFIMSDGDKEDWLTAVGNRGSRPLVRRGDLDALLRSASTPKDDVTLYQNLIEMMILNDVGHGRNNLPELDEFQNIFRQWKGVGGSAEPFRRAVDKIHKDLKLKGNATGWLDAKLVEIFRPHSNHLADFIRILNRQLLTYGLGEHPFDVASYEIDANGNHRKFYVGFNRYEFSYGSDRVNQIRSVQVEELGKLDDGNSDHPMDHDSHGNVIKALHKRIERIEYNGASRRTSAIHLTDGRKIQFAYDAQGERILKRVLTGDGQQVTEETHYVRDEEGRVLYDRRIAYSPEFKSIPVSIVSTSYIYGPRGLAGFIRNGAFHSVWTDHSGSIRLVLKDGQVVAAYDYLPYGQLMRSYGNDPAAGIFYRYTGQEWDQETGLYNYHARLYDPDIGRFYQPDPREQYFSPYKYVGNSPVSLIDPDGEIGFVMVAAMVILALGGAFLSAAALNKKWNPGQWDWTSSKTWLGILGGGISGAVIPGFAVTAVATVGITATVLATTGVAYVSAAAANDHFDLSKWDWKNPGTYNALFEGIGTGVGIFAGARMAHQFANKFGTIGKNLVLTGTSGSAMGWAYGKGVSANKGEWNPAKWSFDPGTLYALMEGFDTGIGLPTDLAQIARGIHKLASKNSKQLKTFLTALDNVKMEKFKPVLASIAKGPIGKAATGALTAYVMAGMANEHFDPNNWDGTSINTYESFLNGLFLGLNARKMLKTSGGKPTSRRLGGNAEPKTPAKVYSPALGRSFDNMWETLSQSVIGIRQQNQNVKLSQSETVGGAGLTLLRDDDGSGLQYSASSSSQDRQTLLGNTLKELQVETLATIETANHRKRKRKEQIFTDDESVLFGCFPVKRRRRKRAETRKRPATSCQVAKPDTEMQKKMKQNPIGVLQQVAISTKSIADWPDLKEHKIPLINGGAFGFNLIRGATGSNYHLKVGLSYNNQDAVRGYWMNTNDKIQIDPLGDAQFIFTGELQSCSIYVKYNYDVVPGKNGRIEPTMTVYHHNRRFPDAIYWENGRGYVHDGKVIGELKGVTELFDGKGNKLKLEKDAIVPMGDIFYRKYGQNFKLTKVNGKKTDDMIQKNVDIQKKEDELAKEYDQVIRYEDYLGFPGNYNDKMTQLGQPVTFATPVLFRDNADGHWYFSSQKISYTKGFLDKENFQSFSQLRNNVIQHPNQKLSTTETLYLLQNKLESDFFIKQLGSIPRSRLQAASLSKRKFTNQQEYKEFMESFNEAGNRKPVPVKRSNDISVRDLDFESPSKRGRLPRSVLMQLTGPLEFELLSSSAASRSGSWIDLILPGHQILKSIFSLNPILQLVKLSLSPEDATENRKILELSPQLTRKQTNYRDVSIDNCYYSISPDAPVVVCYGYHGKTTVFSHSPRVDPLRQDTYSHCRPIEWHGQPSVTCRGEETSFIHTPYNRNSGMANLFDAVDGWLMLVQAGPAMYREISKLAGHLTNVWTGSSGNQMNLPICDQDKESWQEQLGRLEQLVAEKQEQSVDWALPLMAELKEQIVSLSGKSQTETMDDVRAVKTMSERLSALTEDVGEEQDDEEIFYDCLEEFSNEPRFELTGAEWLSTRLHHLTKNCYSITI</sequence>
<dbReference type="HOGENOM" id="CLU_223873_0_0_1"/>
<dbReference type="EMBL" id="GL732695">
    <property type="protein sequence ID" value="EFX66732.1"/>
    <property type="molecule type" value="Genomic_DNA"/>
</dbReference>
<feature type="transmembrane region" description="Helical" evidence="3">
    <location>
        <begin position="3052"/>
        <end position="3075"/>
    </location>
</feature>
<dbReference type="OrthoDB" id="5426877at2759"/>
<dbReference type="InParanoid" id="E9HNC3"/>
<dbReference type="SUPFAM" id="SSF69318">
    <property type="entry name" value="Integrin alpha N-terminal domain"/>
    <property type="match status" value="1"/>
</dbReference>
<dbReference type="InterPro" id="IPR050708">
    <property type="entry name" value="T6SS_VgrG/RHS"/>
</dbReference>
<reference evidence="5 6" key="1">
    <citation type="journal article" date="2011" name="Science">
        <title>The ecoresponsive genome of Daphnia pulex.</title>
        <authorList>
            <person name="Colbourne J.K."/>
            <person name="Pfrender M.E."/>
            <person name="Gilbert D."/>
            <person name="Thomas W.K."/>
            <person name="Tucker A."/>
            <person name="Oakley T.H."/>
            <person name="Tokishita S."/>
            <person name="Aerts A."/>
            <person name="Arnold G.J."/>
            <person name="Basu M.K."/>
            <person name="Bauer D.J."/>
            <person name="Caceres C.E."/>
            <person name="Carmel L."/>
            <person name="Casola C."/>
            <person name="Choi J.H."/>
            <person name="Detter J.C."/>
            <person name="Dong Q."/>
            <person name="Dusheyko S."/>
            <person name="Eads B.D."/>
            <person name="Frohlich T."/>
            <person name="Geiler-Samerotte K.A."/>
            <person name="Gerlach D."/>
            <person name="Hatcher P."/>
            <person name="Jogdeo S."/>
            <person name="Krijgsveld J."/>
            <person name="Kriventseva E.V."/>
            <person name="Kultz D."/>
            <person name="Laforsch C."/>
            <person name="Lindquist E."/>
            <person name="Lopez J."/>
            <person name="Manak J.R."/>
            <person name="Muller J."/>
            <person name="Pangilinan J."/>
            <person name="Patwardhan R.P."/>
            <person name="Pitluck S."/>
            <person name="Pritham E.J."/>
            <person name="Rechtsteiner A."/>
            <person name="Rho M."/>
            <person name="Rogozin I.B."/>
            <person name="Sakarya O."/>
            <person name="Salamov A."/>
            <person name="Schaack S."/>
            <person name="Shapiro H."/>
            <person name="Shiga Y."/>
            <person name="Skalitzky C."/>
            <person name="Smith Z."/>
            <person name="Souvorov A."/>
            <person name="Sung W."/>
            <person name="Tang Z."/>
            <person name="Tsuchiya D."/>
            <person name="Tu H."/>
            <person name="Vos H."/>
            <person name="Wang M."/>
            <person name="Wolf Y.I."/>
            <person name="Yamagata H."/>
            <person name="Yamada T."/>
            <person name="Ye Y."/>
            <person name="Shaw J.R."/>
            <person name="Andrews J."/>
            <person name="Crease T.J."/>
            <person name="Tang H."/>
            <person name="Lucas S.M."/>
            <person name="Robertson H.M."/>
            <person name="Bork P."/>
            <person name="Koonin E.V."/>
            <person name="Zdobnov E.M."/>
            <person name="Grigoriev I.V."/>
            <person name="Lynch M."/>
            <person name="Boore J.L."/>
        </authorList>
    </citation>
    <scope>NUCLEOTIDE SEQUENCE [LARGE SCALE GENOMIC DNA]</scope>
</reference>
<keyword evidence="6" id="KW-1185">Reference proteome</keyword>
<evidence type="ECO:0000256" key="1">
    <source>
        <dbReference type="SAM" id="Coils"/>
    </source>
</evidence>
<dbReference type="Pfam" id="PF15651">
    <property type="entry name" value="Tox-SGS"/>
    <property type="match status" value="1"/>
</dbReference>
<proteinExistence type="predicted"/>
<evidence type="ECO:0000256" key="3">
    <source>
        <dbReference type="SAM" id="Phobius"/>
    </source>
</evidence>